<comment type="caution">
    <text evidence="2">The sequence shown here is derived from an EMBL/GenBank/DDBJ whole genome shotgun (WGS) entry which is preliminary data.</text>
</comment>
<dbReference type="EMBL" id="JAAPAO010000798">
    <property type="protein sequence ID" value="KAF4653666.1"/>
    <property type="molecule type" value="Genomic_DNA"/>
</dbReference>
<accession>A0A7J6L4E2</accession>
<sequence length="118" mass="12904">HLEEGGNGETTGVRPIDDHRRSGLNRPIRQGLRTTISLPKTTNIQSMLATAPLLERAFTPLQRLGSDCRRQSADMAAVWSGVYTAAAAHIIRDGAYRVLTNARYLSNSGQSLGSREEE</sequence>
<evidence type="ECO:0000256" key="1">
    <source>
        <dbReference type="SAM" id="MobiDB-lite"/>
    </source>
</evidence>
<evidence type="ECO:0000313" key="2">
    <source>
        <dbReference type="EMBL" id="KAF4653666.1"/>
    </source>
</evidence>
<evidence type="ECO:0000313" key="3">
    <source>
        <dbReference type="Proteomes" id="UP000591131"/>
    </source>
</evidence>
<organism evidence="2 3">
    <name type="scientific">Perkinsus chesapeaki</name>
    <name type="common">Clam parasite</name>
    <name type="synonym">Perkinsus andrewsi</name>
    <dbReference type="NCBI Taxonomy" id="330153"/>
    <lineage>
        <taxon>Eukaryota</taxon>
        <taxon>Sar</taxon>
        <taxon>Alveolata</taxon>
        <taxon>Perkinsozoa</taxon>
        <taxon>Perkinsea</taxon>
        <taxon>Perkinsida</taxon>
        <taxon>Perkinsidae</taxon>
        <taxon>Perkinsus</taxon>
    </lineage>
</organism>
<proteinExistence type="predicted"/>
<feature type="non-terminal residue" evidence="2">
    <location>
        <position position="1"/>
    </location>
</feature>
<reference evidence="2 3" key="1">
    <citation type="submission" date="2020-04" db="EMBL/GenBank/DDBJ databases">
        <title>Perkinsus chesapeaki whole genome sequence.</title>
        <authorList>
            <person name="Bogema D.R."/>
        </authorList>
    </citation>
    <scope>NUCLEOTIDE SEQUENCE [LARGE SCALE GENOMIC DNA]</scope>
    <source>
        <strain evidence="2">ATCC PRA-425</strain>
    </source>
</reference>
<dbReference type="AlphaFoldDB" id="A0A7J6L4E2"/>
<name>A0A7J6L4E2_PERCH</name>
<keyword evidence="3" id="KW-1185">Reference proteome</keyword>
<gene>
    <name evidence="2" type="ORF">FOL47_010346</name>
</gene>
<dbReference type="Proteomes" id="UP000591131">
    <property type="component" value="Unassembled WGS sequence"/>
</dbReference>
<feature type="region of interest" description="Disordered" evidence="1">
    <location>
        <begin position="1"/>
        <end position="29"/>
    </location>
</feature>
<protein>
    <submittedName>
        <fullName evidence="2">Uncharacterized protein</fullName>
    </submittedName>
</protein>